<comment type="subunit">
    <text evidence="2">Monomer.</text>
</comment>
<feature type="domain" description="UmuC" evidence="7">
    <location>
        <begin position="60"/>
        <end position="186"/>
    </location>
</feature>
<evidence type="ECO:0000259" key="8">
    <source>
        <dbReference type="Pfam" id="PF11799"/>
    </source>
</evidence>
<dbReference type="EMBL" id="JABBKX010000010">
    <property type="protein sequence ID" value="NMJ43935.1"/>
    <property type="molecule type" value="Genomic_DNA"/>
</dbReference>
<dbReference type="EC" id="2.7.7.7" evidence="3"/>
<evidence type="ECO:0000256" key="5">
    <source>
        <dbReference type="ARBA" id="ARBA00025589"/>
    </source>
</evidence>
<dbReference type="Pfam" id="PF00817">
    <property type="entry name" value="IMS"/>
    <property type="match status" value="1"/>
</dbReference>
<dbReference type="Pfam" id="PF11799">
    <property type="entry name" value="IMS_C"/>
    <property type="match status" value="1"/>
</dbReference>
<dbReference type="InterPro" id="IPR017961">
    <property type="entry name" value="DNA_pol_Y-fam_little_finger"/>
</dbReference>
<evidence type="ECO:0000256" key="2">
    <source>
        <dbReference type="ARBA" id="ARBA00011245"/>
    </source>
</evidence>
<comment type="function">
    <text evidence="5">Poorly processive, error-prone DNA polymerase involved in untargeted mutagenesis. Copies undamaged DNA at stalled replication forks, which arise in vivo from mismatched or misaligned primer ends. These misaligned primers can be extended by PolIV. Exhibits no 3'-5' exonuclease (proofreading) activity. May be involved in translesional synthesis, in conjunction with the beta clamp from PolIII.</text>
</comment>
<dbReference type="InterPro" id="IPR043128">
    <property type="entry name" value="Rev_trsase/Diguanyl_cyclase"/>
</dbReference>
<dbReference type="Gene3D" id="3.40.1170.60">
    <property type="match status" value="1"/>
</dbReference>
<dbReference type="Proteomes" id="UP000548582">
    <property type="component" value="Unassembled WGS sequence"/>
</dbReference>
<comment type="caution">
    <text evidence="9">The sequence shown here is derived from an EMBL/GenBank/DDBJ whole genome shotgun (WGS) entry which is preliminary data.</text>
</comment>
<keyword evidence="4" id="KW-0227">DNA damage</keyword>
<feature type="domain" description="DNA polymerase Y-family little finger" evidence="8">
    <location>
        <begin position="276"/>
        <end position="356"/>
    </location>
</feature>
<dbReference type="CDD" id="cd03468">
    <property type="entry name" value="PolY_like"/>
    <property type="match status" value="1"/>
</dbReference>
<accession>A0A848EKB7</accession>
<evidence type="ECO:0000313" key="9">
    <source>
        <dbReference type="EMBL" id="NMJ43935.1"/>
    </source>
</evidence>
<dbReference type="AlphaFoldDB" id="A0A848EKB7"/>
<dbReference type="InterPro" id="IPR001126">
    <property type="entry name" value="UmuC"/>
</dbReference>
<comment type="catalytic activity">
    <reaction evidence="6">
        <text>DNA(n) + a 2'-deoxyribonucleoside 5'-triphosphate = DNA(n+1) + diphosphate</text>
        <dbReference type="Rhea" id="RHEA:22508"/>
        <dbReference type="Rhea" id="RHEA-COMP:17339"/>
        <dbReference type="Rhea" id="RHEA-COMP:17340"/>
        <dbReference type="ChEBI" id="CHEBI:33019"/>
        <dbReference type="ChEBI" id="CHEBI:61560"/>
        <dbReference type="ChEBI" id="CHEBI:173112"/>
        <dbReference type="EC" id="2.7.7.7"/>
    </reaction>
</comment>
<evidence type="ECO:0000259" key="7">
    <source>
        <dbReference type="Pfam" id="PF00817"/>
    </source>
</evidence>
<evidence type="ECO:0000256" key="1">
    <source>
        <dbReference type="ARBA" id="ARBA00010945"/>
    </source>
</evidence>
<dbReference type="PANTHER" id="PTHR35369">
    <property type="entry name" value="BLR3025 PROTEIN-RELATED"/>
    <property type="match status" value="1"/>
</dbReference>
<dbReference type="Gene3D" id="3.30.70.270">
    <property type="match status" value="1"/>
</dbReference>
<sequence length="532" mass="58083">MELPATTEARTPSLPLLARGAVEGPETASCPTQSRGMEIRGQARRRILAILFPRFSVERLLRSGPAAVWAQQGAKRVVVSVNADAEAAGLEVGQALADAQAILPDVALAPEDPAGDALALERLALWALRFTPLVGVIGRNGLMLDITGVEHLFKGEAALREEVLARLARMGLTAITAVAGMAGTALALVHAGWEGEVPSGQERSTVAPLSLAALNLEPAMISALQGLGLRSVGIVDAQPRPALARRFGTGLVHALDEALGLTARPIIPIRLPPEMAVMRDFVDPVVTREGIEAALADLLAALCRALREAGRGARRILLRAYRVDGNVQELTIGTGLATRDPQHLARLFKGKLEGLEPDCGFDRLTLEASMTNPLTGMQENLGTAGRAERREELAQLLDRLSQRLPVWRLAVRASHWPERAMARMNAFETAELSHCWVPRPRPVRLLRRPPFLQVMAQVPDGPPFRIRLGRIWHRVRRAEDAERIEPEWWRDGPNRLARDYYPVELDSGARLWVCRSGPMGPEARWVLHGHLP</sequence>
<dbReference type="PANTHER" id="PTHR35369:SF2">
    <property type="entry name" value="BLR3025 PROTEIN"/>
    <property type="match status" value="1"/>
</dbReference>
<evidence type="ECO:0000256" key="6">
    <source>
        <dbReference type="ARBA" id="ARBA00049244"/>
    </source>
</evidence>
<dbReference type="InterPro" id="IPR050356">
    <property type="entry name" value="SulA_CellDiv_inhibitor"/>
</dbReference>
<comment type="similarity">
    <text evidence="1">Belongs to the DNA polymerase type-Y family.</text>
</comment>
<name>A0A848EKB7_9PROT</name>
<dbReference type="RefSeq" id="WP_170056123.1">
    <property type="nucleotide sequence ID" value="NZ_JABBKX010000010.1"/>
</dbReference>
<organism evidence="9 10">
    <name type="scientific">Neoroseomonas marina</name>
    <dbReference type="NCBI Taxonomy" id="1232220"/>
    <lineage>
        <taxon>Bacteria</taxon>
        <taxon>Pseudomonadati</taxon>
        <taxon>Pseudomonadota</taxon>
        <taxon>Alphaproteobacteria</taxon>
        <taxon>Acetobacterales</taxon>
        <taxon>Acetobacteraceae</taxon>
        <taxon>Neoroseomonas</taxon>
    </lineage>
</organism>
<protein>
    <recommendedName>
        <fullName evidence="3">DNA-directed DNA polymerase</fullName>
        <ecNumber evidence="3">2.7.7.7</ecNumber>
    </recommendedName>
</protein>
<reference evidence="9 10" key="1">
    <citation type="submission" date="2020-03" db="EMBL/GenBank/DDBJ databases">
        <authorList>
            <person name="Sun Q."/>
        </authorList>
    </citation>
    <scope>NUCLEOTIDE SEQUENCE [LARGE SCALE GENOMIC DNA]</scope>
    <source>
        <strain evidence="9 10">JC162</strain>
    </source>
</reference>
<dbReference type="GO" id="GO:0006281">
    <property type="term" value="P:DNA repair"/>
    <property type="evidence" value="ECO:0007669"/>
    <property type="project" value="InterPro"/>
</dbReference>
<evidence type="ECO:0000256" key="4">
    <source>
        <dbReference type="ARBA" id="ARBA00022763"/>
    </source>
</evidence>
<dbReference type="InterPro" id="IPR043502">
    <property type="entry name" value="DNA/RNA_pol_sf"/>
</dbReference>
<keyword evidence="10" id="KW-1185">Reference proteome</keyword>
<gene>
    <name evidence="9" type="ORF">GWK16_21995</name>
</gene>
<evidence type="ECO:0000256" key="3">
    <source>
        <dbReference type="ARBA" id="ARBA00012417"/>
    </source>
</evidence>
<evidence type="ECO:0000313" key="10">
    <source>
        <dbReference type="Proteomes" id="UP000548582"/>
    </source>
</evidence>
<dbReference type="SUPFAM" id="SSF56672">
    <property type="entry name" value="DNA/RNA polymerases"/>
    <property type="match status" value="1"/>
</dbReference>
<proteinExistence type="inferred from homology"/>